<dbReference type="GO" id="GO:0005737">
    <property type="term" value="C:cytoplasm"/>
    <property type="evidence" value="ECO:0007669"/>
    <property type="project" value="UniProtKB-SubCell"/>
</dbReference>
<dbReference type="Proteomes" id="UP000294418">
    <property type="component" value="Chromosome"/>
</dbReference>
<comment type="function">
    <text evidence="5">One of the proteins required for the normal export of preproteins out of the cell cytoplasm. It is a molecular chaperone that binds to a subset of precursor proteins, maintaining them in a translocation-competent state. It also specifically binds to its receptor SecA.</text>
</comment>
<dbReference type="InterPro" id="IPR003708">
    <property type="entry name" value="SecB"/>
</dbReference>
<dbReference type="AlphaFoldDB" id="A0A451DC59"/>
<keyword evidence="5" id="KW-0143">Chaperone</keyword>
<keyword evidence="2 5" id="KW-0813">Transport</keyword>
<dbReference type="PANTHER" id="PTHR36918">
    <property type="match status" value="1"/>
</dbReference>
<evidence type="ECO:0000256" key="2">
    <source>
        <dbReference type="ARBA" id="ARBA00022448"/>
    </source>
</evidence>
<comment type="subunit">
    <text evidence="5">Homotetramer, a dimer of dimers. One homotetramer interacts with 1 SecA dimer.</text>
</comment>
<proteinExistence type="inferred from homology"/>
<dbReference type="GO" id="GO:0006457">
    <property type="term" value="P:protein folding"/>
    <property type="evidence" value="ECO:0007669"/>
    <property type="project" value="UniProtKB-UniRule"/>
</dbReference>
<keyword evidence="3 5" id="KW-0653">Protein transport</keyword>
<dbReference type="GO" id="GO:0051262">
    <property type="term" value="P:protein tetramerization"/>
    <property type="evidence" value="ECO:0007669"/>
    <property type="project" value="InterPro"/>
</dbReference>
<evidence type="ECO:0000256" key="3">
    <source>
        <dbReference type="ARBA" id="ARBA00022927"/>
    </source>
</evidence>
<keyword evidence="5" id="KW-0963">Cytoplasm</keyword>
<dbReference type="Gene3D" id="3.10.420.10">
    <property type="entry name" value="SecB-like"/>
    <property type="match status" value="1"/>
</dbReference>
<dbReference type="HAMAP" id="MF_00821">
    <property type="entry name" value="SecB"/>
    <property type="match status" value="1"/>
</dbReference>
<gene>
    <name evidence="5 6" type="primary">secB</name>
    <name evidence="6" type="ORF">ERCILAFE3058_051</name>
</gene>
<evidence type="ECO:0000256" key="1">
    <source>
        <dbReference type="ARBA" id="ARBA00009990"/>
    </source>
</evidence>
<keyword evidence="4 5" id="KW-0811">Translocation</keyword>
<dbReference type="NCBIfam" id="TIGR00809">
    <property type="entry name" value="secB"/>
    <property type="match status" value="1"/>
</dbReference>
<protein>
    <recommendedName>
        <fullName evidence="5">Protein-export protein SecB</fullName>
    </recommendedName>
</protein>
<organism evidence="6 7">
    <name type="scientific">Candidatus Erwinia haradaeae</name>
    <dbReference type="NCBI Taxonomy" id="1922217"/>
    <lineage>
        <taxon>Bacteria</taxon>
        <taxon>Pseudomonadati</taxon>
        <taxon>Pseudomonadota</taxon>
        <taxon>Gammaproteobacteria</taxon>
        <taxon>Enterobacterales</taxon>
        <taxon>Erwiniaceae</taxon>
        <taxon>Erwinia</taxon>
    </lineage>
</organism>
<dbReference type="Pfam" id="PF02556">
    <property type="entry name" value="SecB"/>
    <property type="match status" value="1"/>
</dbReference>
<dbReference type="RefSeq" id="WP_157990033.1">
    <property type="nucleotide sequence ID" value="NZ_LR217720.1"/>
</dbReference>
<comment type="similarity">
    <text evidence="1 5">Belongs to the SecB family.</text>
</comment>
<evidence type="ECO:0000313" key="6">
    <source>
        <dbReference type="EMBL" id="VFP83939.1"/>
    </source>
</evidence>
<dbReference type="PRINTS" id="PR01594">
    <property type="entry name" value="SECBCHAPRONE"/>
</dbReference>
<dbReference type="InterPro" id="IPR035958">
    <property type="entry name" value="SecB-like_sf"/>
</dbReference>
<dbReference type="GO" id="GO:0051082">
    <property type="term" value="F:unfolded protein binding"/>
    <property type="evidence" value="ECO:0007669"/>
    <property type="project" value="InterPro"/>
</dbReference>
<dbReference type="SUPFAM" id="SSF54611">
    <property type="entry name" value="SecB-like"/>
    <property type="match status" value="1"/>
</dbReference>
<dbReference type="GO" id="GO:0015031">
    <property type="term" value="P:protein transport"/>
    <property type="evidence" value="ECO:0007669"/>
    <property type="project" value="UniProtKB-UniRule"/>
</dbReference>
<reference evidence="6 7" key="1">
    <citation type="submission" date="2019-02" db="EMBL/GenBank/DDBJ databases">
        <authorList>
            <person name="Manzano-Marin A."/>
            <person name="Manzano-Marin A."/>
        </authorList>
    </citation>
    <scope>NUCLEOTIDE SEQUENCE [LARGE SCALE GENOMIC DNA]</scope>
    <source>
        <strain evidence="6 7">ErCilaricifoliae</strain>
    </source>
</reference>
<evidence type="ECO:0000256" key="4">
    <source>
        <dbReference type="ARBA" id="ARBA00023010"/>
    </source>
</evidence>
<dbReference type="NCBIfam" id="NF004393">
    <property type="entry name" value="PRK05751.1-4"/>
    <property type="match status" value="1"/>
</dbReference>
<dbReference type="OrthoDB" id="9795145at2"/>
<accession>A0A451DC59</accession>
<sequence>MLEQNDHNERSVRIHRIYTKDISFEAPNAPQIFQGYWDPEIKLNVHTTSVQLMDDMYEVILRITVIANIAENTAFLCEVQQGGIFSINNMTKQQIAHSLGAYCPNLLFPYARECVANLIGRGTFPSLHLEPINFEALFIKNMHETGHKTPPEDK</sequence>
<evidence type="ECO:0000313" key="7">
    <source>
        <dbReference type="Proteomes" id="UP000294418"/>
    </source>
</evidence>
<comment type="subcellular location">
    <subcellularLocation>
        <location evidence="5">Cytoplasm</location>
    </subcellularLocation>
</comment>
<evidence type="ECO:0000256" key="5">
    <source>
        <dbReference type="HAMAP-Rule" id="MF_00821"/>
    </source>
</evidence>
<dbReference type="EMBL" id="LR217720">
    <property type="protein sequence ID" value="VFP83939.1"/>
    <property type="molecule type" value="Genomic_DNA"/>
</dbReference>
<name>A0A451DC59_9GAMM</name>
<dbReference type="PANTHER" id="PTHR36918:SF1">
    <property type="entry name" value="PROTEIN-EXPORT PROTEIN SECB"/>
    <property type="match status" value="1"/>
</dbReference>